<dbReference type="EMBL" id="LR796472">
    <property type="protein sequence ID" value="CAB4146825.1"/>
    <property type="molecule type" value="Genomic_DNA"/>
</dbReference>
<accession>A0A6J5MI96</accession>
<evidence type="ECO:0000313" key="2">
    <source>
        <dbReference type="EMBL" id="CAB4146825.1"/>
    </source>
</evidence>
<proteinExistence type="predicted"/>
<reference evidence="2" key="1">
    <citation type="submission" date="2020-04" db="EMBL/GenBank/DDBJ databases">
        <authorList>
            <person name="Chiriac C."/>
            <person name="Salcher M."/>
            <person name="Ghai R."/>
            <person name="Kavagutti S V."/>
        </authorList>
    </citation>
    <scope>NUCLEOTIDE SEQUENCE</scope>
</reference>
<gene>
    <name evidence="2" type="ORF">UFOVP496_34</name>
</gene>
<organism evidence="2">
    <name type="scientific">uncultured Caudovirales phage</name>
    <dbReference type="NCBI Taxonomy" id="2100421"/>
    <lineage>
        <taxon>Viruses</taxon>
        <taxon>Duplodnaviria</taxon>
        <taxon>Heunggongvirae</taxon>
        <taxon>Uroviricota</taxon>
        <taxon>Caudoviricetes</taxon>
        <taxon>Peduoviridae</taxon>
        <taxon>Maltschvirus</taxon>
        <taxon>Maltschvirus maltsch</taxon>
    </lineage>
</organism>
<evidence type="ECO:0000256" key="1">
    <source>
        <dbReference type="SAM" id="MobiDB-lite"/>
    </source>
</evidence>
<feature type="compositionally biased region" description="Basic and acidic residues" evidence="1">
    <location>
        <begin position="78"/>
        <end position="87"/>
    </location>
</feature>
<feature type="region of interest" description="Disordered" evidence="1">
    <location>
        <begin position="60"/>
        <end position="87"/>
    </location>
</feature>
<name>A0A6J5MI96_9CAUD</name>
<sequence>MTLITRAVGIHPTLGVVRAAAITRSHREHAHAHDSLRDALRARGASRIWVGSGTPVADSEAGAREIESVQTRGFATPLRERESRRPL</sequence>
<protein>
    <submittedName>
        <fullName evidence="2">Uncharacterized protein</fullName>
    </submittedName>
</protein>